<feature type="non-terminal residue" evidence="9">
    <location>
        <position position="279"/>
    </location>
</feature>
<evidence type="ECO:0000256" key="5">
    <source>
        <dbReference type="ARBA" id="ARBA00023125"/>
    </source>
</evidence>
<comment type="caution">
    <text evidence="9">The sequence shown here is derived from an EMBL/GenBank/DDBJ whole genome shotgun (WGS) entry which is preliminary data.</text>
</comment>
<keyword evidence="2 7" id="KW-0378">Hydrolase</keyword>
<dbReference type="PANTHER" id="PTHR11070">
    <property type="entry name" value="UVRD / RECB / PCRA DNA HELICASE FAMILY MEMBER"/>
    <property type="match status" value="1"/>
</dbReference>
<dbReference type="GO" id="GO:0000725">
    <property type="term" value="P:recombinational repair"/>
    <property type="evidence" value="ECO:0007669"/>
    <property type="project" value="TreeGrafter"/>
</dbReference>
<dbReference type="InterPro" id="IPR027417">
    <property type="entry name" value="P-loop_NTPase"/>
</dbReference>
<dbReference type="EMBL" id="PNIX01000091">
    <property type="protein sequence ID" value="PMP83574.1"/>
    <property type="molecule type" value="Genomic_DNA"/>
</dbReference>
<dbReference type="InterPro" id="IPR000212">
    <property type="entry name" value="DNA_helicase_UvrD/REP"/>
</dbReference>
<sequence length="279" mass="32601">MRNIIKYKVFGPPGTGKTTWIVHKINELLTENKIRKDRIAAISLTKATKWALLEKLFKEGIDLQEESVRTMHSWAYKLLCATYKTVPLVSCIDLASFFSQYKMNYVCSNKELETLDLEENPFLIEQEDIGNLLYQSFNKLRLKYPFPDESKVRAFFKEEDITYISENTFVKIYFDYMEFLEEKKLFDFTSLLEKALENEMMLAGDLLVIDEFQDFGALHNLLIDKWLEHFRYSIAAGDDDQAIFEFAGSNAKFLIEAKSEQSIVLPKSYRLPLDIHKEA</sequence>
<keyword evidence="1 7" id="KW-0547">Nucleotide-binding</keyword>
<evidence type="ECO:0000313" key="9">
    <source>
        <dbReference type="EMBL" id="PMP83574.1"/>
    </source>
</evidence>
<feature type="binding site" evidence="7">
    <location>
        <begin position="11"/>
        <end position="18"/>
    </location>
    <ligand>
        <name>ATP</name>
        <dbReference type="ChEBI" id="CHEBI:30616"/>
    </ligand>
</feature>
<dbReference type="AlphaFoldDB" id="A0A2J6X8N4"/>
<keyword evidence="5" id="KW-0238">DNA-binding</keyword>
<dbReference type="Gene3D" id="1.10.10.160">
    <property type="match status" value="1"/>
</dbReference>
<evidence type="ECO:0000256" key="2">
    <source>
        <dbReference type="ARBA" id="ARBA00022801"/>
    </source>
</evidence>
<evidence type="ECO:0000256" key="1">
    <source>
        <dbReference type="ARBA" id="ARBA00022741"/>
    </source>
</evidence>
<accession>A0A2J6X8N4</accession>
<gene>
    <name evidence="9" type="ORF">C0175_01545</name>
</gene>
<reference evidence="9 10" key="1">
    <citation type="submission" date="2018-01" db="EMBL/GenBank/DDBJ databases">
        <title>Metagenomic assembled genomes from two thermal pools in the Uzon Caldera, Kamchatka, Russia.</title>
        <authorList>
            <person name="Wilkins L."/>
            <person name="Ettinger C."/>
        </authorList>
    </citation>
    <scope>NUCLEOTIDE SEQUENCE [LARGE SCALE GENOMIC DNA]</scope>
    <source>
        <strain evidence="9">ARK-10</strain>
    </source>
</reference>
<keyword evidence="4 7" id="KW-0067">ATP-binding</keyword>
<protein>
    <recommendedName>
        <fullName evidence="6">DNA 3'-5' helicase II</fullName>
    </recommendedName>
</protein>
<proteinExistence type="predicted"/>
<dbReference type="GO" id="GO:0043138">
    <property type="term" value="F:3'-5' DNA helicase activity"/>
    <property type="evidence" value="ECO:0007669"/>
    <property type="project" value="TreeGrafter"/>
</dbReference>
<evidence type="ECO:0000313" key="10">
    <source>
        <dbReference type="Proteomes" id="UP000236910"/>
    </source>
</evidence>
<dbReference type="PANTHER" id="PTHR11070:SF2">
    <property type="entry name" value="ATP-DEPENDENT DNA HELICASE SRS2"/>
    <property type="match status" value="1"/>
</dbReference>
<dbReference type="GO" id="GO:0016787">
    <property type="term" value="F:hydrolase activity"/>
    <property type="evidence" value="ECO:0007669"/>
    <property type="project" value="UniProtKB-UniRule"/>
</dbReference>
<dbReference type="PROSITE" id="PS51198">
    <property type="entry name" value="UVRD_HELICASE_ATP_BIND"/>
    <property type="match status" value="1"/>
</dbReference>
<dbReference type="Proteomes" id="UP000236910">
    <property type="component" value="Unassembled WGS sequence"/>
</dbReference>
<dbReference type="SUPFAM" id="SSF52540">
    <property type="entry name" value="P-loop containing nucleoside triphosphate hydrolases"/>
    <property type="match status" value="1"/>
</dbReference>
<dbReference type="InterPro" id="IPR013986">
    <property type="entry name" value="DExx_box_DNA_helicase_dom_sf"/>
</dbReference>
<dbReference type="Pfam" id="PF00580">
    <property type="entry name" value="UvrD-helicase"/>
    <property type="match status" value="1"/>
</dbReference>
<dbReference type="GO" id="GO:0003677">
    <property type="term" value="F:DNA binding"/>
    <property type="evidence" value="ECO:0007669"/>
    <property type="project" value="UniProtKB-KW"/>
</dbReference>
<evidence type="ECO:0000256" key="3">
    <source>
        <dbReference type="ARBA" id="ARBA00022806"/>
    </source>
</evidence>
<evidence type="ECO:0000259" key="8">
    <source>
        <dbReference type="PROSITE" id="PS51198"/>
    </source>
</evidence>
<dbReference type="InterPro" id="IPR014016">
    <property type="entry name" value="UvrD-like_ATP-bd"/>
</dbReference>
<evidence type="ECO:0000256" key="6">
    <source>
        <dbReference type="ARBA" id="ARBA00034923"/>
    </source>
</evidence>
<dbReference type="GO" id="GO:0005524">
    <property type="term" value="F:ATP binding"/>
    <property type="evidence" value="ECO:0007669"/>
    <property type="project" value="UniProtKB-UniRule"/>
</dbReference>
<evidence type="ECO:0000256" key="4">
    <source>
        <dbReference type="ARBA" id="ARBA00022840"/>
    </source>
</evidence>
<name>A0A2J6X8N4_9BACT</name>
<organism evidence="9 10">
    <name type="scientific">Caldisericum exile</name>
    <dbReference type="NCBI Taxonomy" id="693075"/>
    <lineage>
        <taxon>Bacteria</taxon>
        <taxon>Pseudomonadati</taxon>
        <taxon>Caldisericota/Cryosericota group</taxon>
        <taxon>Caldisericota</taxon>
        <taxon>Caldisericia</taxon>
        <taxon>Caldisericales</taxon>
        <taxon>Caldisericaceae</taxon>
        <taxon>Caldisericum</taxon>
    </lineage>
</organism>
<feature type="domain" description="UvrD-like helicase ATP-binding" evidence="8">
    <location>
        <begin position="1"/>
        <end position="272"/>
    </location>
</feature>
<dbReference type="Gene3D" id="3.40.50.300">
    <property type="entry name" value="P-loop containing nucleotide triphosphate hydrolases"/>
    <property type="match status" value="1"/>
</dbReference>
<evidence type="ECO:0000256" key="7">
    <source>
        <dbReference type="PROSITE-ProRule" id="PRU00560"/>
    </source>
</evidence>
<keyword evidence="3 7" id="KW-0347">Helicase</keyword>